<accession>A0A498CZA5</accession>
<reference evidence="2 3" key="1">
    <citation type="submission" date="2018-10" db="EMBL/GenBank/DDBJ databases">
        <title>Anaerotruncus faecis sp. nov., isolated from human feces.</title>
        <authorList>
            <person name="Wang Y.-J."/>
        </authorList>
    </citation>
    <scope>NUCLEOTIDE SEQUENCE [LARGE SCALE GENOMIC DNA]</scope>
    <source>
        <strain evidence="2 3">22A2-44</strain>
    </source>
</reference>
<feature type="transmembrane region" description="Helical" evidence="1">
    <location>
        <begin position="227"/>
        <end position="246"/>
    </location>
</feature>
<keyword evidence="1" id="KW-0472">Membrane</keyword>
<dbReference type="AlphaFoldDB" id="A0A498CZA5"/>
<comment type="caution">
    <text evidence="2">The sequence shown here is derived from an EMBL/GenBank/DDBJ whole genome shotgun (WGS) entry which is preliminary data.</text>
</comment>
<dbReference type="EMBL" id="RCHT01000018">
    <property type="protein sequence ID" value="RLL09730.1"/>
    <property type="molecule type" value="Genomic_DNA"/>
</dbReference>
<keyword evidence="3" id="KW-1185">Reference proteome</keyword>
<dbReference type="Proteomes" id="UP000276301">
    <property type="component" value="Unassembled WGS sequence"/>
</dbReference>
<evidence type="ECO:0000313" key="2">
    <source>
        <dbReference type="EMBL" id="RLL09730.1"/>
    </source>
</evidence>
<keyword evidence="1" id="KW-0812">Transmembrane</keyword>
<evidence type="ECO:0000313" key="3">
    <source>
        <dbReference type="Proteomes" id="UP000276301"/>
    </source>
</evidence>
<gene>
    <name evidence="2" type="ORF">D4A47_09790</name>
</gene>
<evidence type="ECO:0000256" key="1">
    <source>
        <dbReference type="SAM" id="Phobius"/>
    </source>
</evidence>
<dbReference type="RefSeq" id="WP_121587137.1">
    <property type="nucleotide sequence ID" value="NZ_RCHT01000018.1"/>
</dbReference>
<proteinExistence type="predicted"/>
<sequence length="247" mass="28245">MERLRRFYEGRRRLVRISGALLAGLLTLCYLLIFFQRGANLYDTFLRRKASPYSASAWTYSGKNHWGKVRIDVEAVESNTYRLIYALPGNPERDYLVRFAGAEDRYAERQIVISSGGVERFRGTYHPDGLFLYNEQGEPVLDVDAFVSHDGKNPFAGREPSYYDMAQLASGSGDTVRGNGDLLFSAVLIAALWAVDRRWPRLFFDLRHMWWCVGAEPSELFLSAQRLLWVVLPILSIFLALLALIIH</sequence>
<name>A0A498CZA5_9FIRM</name>
<feature type="transmembrane region" description="Helical" evidence="1">
    <location>
        <begin position="14"/>
        <end position="35"/>
    </location>
</feature>
<protein>
    <submittedName>
        <fullName evidence="2">Uncharacterized protein</fullName>
    </submittedName>
</protein>
<keyword evidence="1" id="KW-1133">Transmembrane helix</keyword>
<organism evidence="2 3">
    <name type="scientific">Anaerotruncus massiliensis</name>
    <name type="common">ex Liu et al. 2021</name>
    <dbReference type="NCBI Taxonomy" id="2321404"/>
    <lineage>
        <taxon>Bacteria</taxon>
        <taxon>Bacillati</taxon>
        <taxon>Bacillota</taxon>
        <taxon>Clostridia</taxon>
        <taxon>Eubacteriales</taxon>
        <taxon>Oscillospiraceae</taxon>
        <taxon>Anaerotruncus</taxon>
    </lineage>
</organism>